<organism evidence="5 6">
    <name type="scientific">Neoroseomonas alkaliterrae</name>
    <dbReference type="NCBI Taxonomy" id="1452450"/>
    <lineage>
        <taxon>Bacteria</taxon>
        <taxon>Pseudomonadati</taxon>
        <taxon>Pseudomonadota</taxon>
        <taxon>Alphaproteobacteria</taxon>
        <taxon>Acetobacterales</taxon>
        <taxon>Acetobacteraceae</taxon>
        <taxon>Neoroseomonas</taxon>
    </lineage>
</organism>
<dbReference type="SUPFAM" id="SSF51735">
    <property type="entry name" value="NAD(P)-binding Rossmann-fold domains"/>
    <property type="match status" value="1"/>
</dbReference>
<keyword evidence="3" id="KW-0028">Amino-acid biosynthesis</keyword>
<dbReference type="SUPFAM" id="SSF53223">
    <property type="entry name" value="Aminoacid dehydrogenase-like, N-terminal domain"/>
    <property type="match status" value="1"/>
</dbReference>
<dbReference type="PANTHER" id="PTHR21089:SF1">
    <property type="entry name" value="BIFUNCTIONAL 3-DEHYDROQUINATE DEHYDRATASE_SHIKIMATE DEHYDROGENASE, CHLOROPLASTIC"/>
    <property type="match status" value="1"/>
</dbReference>
<keyword evidence="6" id="KW-1185">Reference proteome</keyword>
<keyword evidence="2 5" id="KW-0560">Oxidoreductase</keyword>
<gene>
    <name evidence="5" type="ORF">FHS88_000033</name>
</gene>
<protein>
    <submittedName>
        <fullName evidence="5">Shikimate dehydrogenase</fullName>
        <ecNumber evidence="5">1.1.1.25</ecNumber>
    </submittedName>
</protein>
<dbReference type="GO" id="GO:0050661">
    <property type="term" value="F:NADP binding"/>
    <property type="evidence" value="ECO:0007669"/>
    <property type="project" value="TreeGrafter"/>
</dbReference>
<name>A0A840Y0Y1_9PROT</name>
<dbReference type="Gene3D" id="3.40.50.720">
    <property type="entry name" value="NAD(P)-binding Rossmann-like Domain"/>
    <property type="match status" value="1"/>
</dbReference>
<evidence type="ECO:0000259" key="4">
    <source>
        <dbReference type="Pfam" id="PF08501"/>
    </source>
</evidence>
<comment type="caution">
    <text evidence="5">The sequence shown here is derived from an EMBL/GenBank/DDBJ whole genome shotgun (WGS) entry which is preliminary data.</text>
</comment>
<comment type="pathway">
    <text evidence="1">Metabolic intermediate biosynthesis; chorismate biosynthesis; chorismate from D-erythrose 4-phosphate and phosphoenolpyruvate: step 4/7.</text>
</comment>
<accession>A0A840Y0Y1</accession>
<dbReference type="GO" id="GO:0005829">
    <property type="term" value="C:cytosol"/>
    <property type="evidence" value="ECO:0007669"/>
    <property type="project" value="TreeGrafter"/>
</dbReference>
<dbReference type="InterPro" id="IPR036291">
    <property type="entry name" value="NAD(P)-bd_dom_sf"/>
</dbReference>
<dbReference type="Gene3D" id="3.40.50.10860">
    <property type="entry name" value="Leucine Dehydrogenase, chain A, domain 1"/>
    <property type="match status" value="1"/>
</dbReference>
<dbReference type="PANTHER" id="PTHR21089">
    <property type="entry name" value="SHIKIMATE DEHYDROGENASE"/>
    <property type="match status" value="1"/>
</dbReference>
<dbReference type="AlphaFoldDB" id="A0A840Y0Y1"/>
<dbReference type="GO" id="GO:0019632">
    <property type="term" value="P:shikimate metabolic process"/>
    <property type="evidence" value="ECO:0007669"/>
    <property type="project" value="TreeGrafter"/>
</dbReference>
<dbReference type="RefSeq" id="WP_184480032.1">
    <property type="nucleotide sequence ID" value="NZ_JAAEDJ010000074.1"/>
</dbReference>
<dbReference type="GO" id="GO:0009073">
    <property type="term" value="P:aromatic amino acid family biosynthetic process"/>
    <property type="evidence" value="ECO:0007669"/>
    <property type="project" value="UniProtKB-KW"/>
</dbReference>
<keyword evidence="3" id="KW-0057">Aromatic amino acid biosynthesis</keyword>
<dbReference type="EMBL" id="JACIJE010000001">
    <property type="protein sequence ID" value="MBB5687923.1"/>
    <property type="molecule type" value="Genomic_DNA"/>
</dbReference>
<dbReference type="InterPro" id="IPR013708">
    <property type="entry name" value="Shikimate_DH-bd_N"/>
</dbReference>
<dbReference type="Pfam" id="PF08501">
    <property type="entry name" value="Shikimate_dh_N"/>
    <property type="match status" value="1"/>
</dbReference>
<evidence type="ECO:0000256" key="3">
    <source>
        <dbReference type="ARBA" id="ARBA00023141"/>
    </source>
</evidence>
<dbReference type="InterPro" id="IPR046346">
    <property type="entry name" value="Aminoacid_DH-like_N_sf"/>
</dbReference>
<dbReference type="EC" id="1.1.1.25" evidence="5"/>
<evidence type="ECO:0000256" key="1">
    <source>
        <dbReference type="ARBA" id="ARBA00004871"/>
    </source>
</evidence>
<sequence length="258" mass="26348">MSISGRTRLFAILGDPVSVVRSPGWWNALFARAGRDAVFVPMQVGAADLPRAWAGLRAIGNLDGLVLTMPHKQAAVPLVDVLGGSARLTGAVNTVRRLPDGGWEGEMFDGEGFVAGLRARGITPEGRHVRQKGCGGAGRAIAFALARAGVASLALEDAAPDRAASLAAEVAATFPAVARGGEPDLLVNATPLGLSVNDPLPFDPATLSPRVSVADVIPNPEVTPLIAAARAAGCATATGRDMFEGQARLAAAYFGIGA</sequence>
<dbReference type="GO" id="GO:0009423">
    <property type="term" value="P:chorismate biosynthetic process"/>
    <property type="evidence" value="ECO:0007669"/>
    <property type="project" value="TreeGrafter"/>
</dbReference>
<dbReference type="Proteomes" id="UP000562254">
    <property type="component" value="Unassembled WGS sequence"/>
</dbReference>
<proteinExistence type="predicted"/>
<reference evidence="5 6" key="1">
    <citation type="submission" date="2020-08" db="EMBL/GenBank/DDBJ databases">
        <title>Genomic Encyclopedia of Type Strains, Phase IV (KMG-IV): sequencing the most valuable type-strain genomes for metagenomic binning, comparative biology and taxonomic classification.</title>
        <authorList>
            <person name="Goeker M."/>
        </authorList>
    </citation>
    <scope>NUCLEOTIDE SEQUENCE [LARGE SCALE GENOMIC DNA]</scope>
    <source>
        <strain evidence="5 6">DSM 25895</strain>
    </source>
</reference>
<feature type="domain" description="Shikimate dehydrogenase substrate binding N-terminal" evidence="4">
    <location>
        <begin position="12"/>
        <end position="95"/>
    </location>
</feature>
<evidence type="ECO:0000313" key="5">
    <source>
        <dbReference type="EMBL" id="MBB5687923.1"/>
    </source>
</evidence>
<evidence type="ECO:0000256" key="2">
    <source>
        <dbReference type="ARBA" id="ARBA00023002"/>
    </source>
</evidence>
<dbReference type="GO" id="GO:0004764">
    <property type="term" value="F:shikimate 3-dehydrogenase (NADP+) activity"/>
    <property type="evidence" value="ECO:0007669"/>
    <property type="project" value="UniProtKB-EC"/>
</dbReference>
<dbReference type="InterPro" id="IPR022893">
    <property type="entry name" value="Shikimate_DH_fam"/>
</dbReference>
<evidence type="ECO:0000313" key="6">
    <source>
        <dbReference type="Proteomes" id="UP000562254"/>
    </source>
</evidence>